<keyword evidence="3" id="KW-0539">Nucleus</keyword>
<evidence type="ECO:0000256" key="3">
    <source>
        <dbReference type="ARBA" id="ARBA00023242"/>
    </source>
</evidence>
<dbReference type="EMBL" id="HE612857">
    <property type="protein sequence ID" value="CCE62134.1"/>
    <property type="molecule type" value="Genomic_DNA"/>
</dbReference>
<accession>G8BQ53</accession>
<dbReference type="OMA" id="IFQYELI"/>
<evidence type="ECO:0000313" key="6">
    <source>
        <dbReference type="Proteomes" id="UP000005666"/>
    </source>
</evidence>
<dbReference type="GeneID" id="11534859"/>
<dbReference type="HOGENOM" id="CLU_383646_0_0_1"/>
<evidence type="ECO:0000256" key="4">
    <source>
        <dbReference type="SAM" id="MobiDB-lite"/>
    </source>
</evidence>
<comment type="subcellular location">
    <subcellularLocation>
        <location evidence="1">Nucleus</location>
    </subcellularLocation>
</comment>
<gene>
    <name evidence="5" type="primary">TPHA0B04650</name>
    <name evidence="5" type="ordered locus">TPHA_0B04650</name>
</gene>
<dbReference type="GO" id="GO:0070310">
    <property type="term" value="C:ATR-ATRIP complex"/>
    <property type="evidence" value="ECO:0007669"/>
    <property type="project" value="EnsemblFungi"/>
</dbReference>
<dbReference type="GO" id="GO:0007004">
    <property type="term" value="P:telomere maintenance via telomerase"/>
    <property type="evidence" value="ECO:0007669"/>
    <property type="project" value="EnsemblFungi"/>
</dbReference>
<feature type="region of interest" description="Disordered" evidence="4">
    <location>
        <begin position="126"/>
        <end position="149"/>
    </location>
</feature>
<dbReference type="RefSeq" id="XP_003684568.1">
    <property type="nucleotide sequence ID" value="XM_003684520.1"/>
</dbReference>
<protein>
    <recommendedName>
        <fullName evidence="7">DNA damage checkpoint protein LCD1</fullName>
    </recommendedName>
</protein>
<evidence type="ECO:0000313" key="5">
    <source>
        <dbReference type="EMBL" id="CCE62134.1"/>
    </source>
</evidence>
<dbReference type="Pfam" id="PF09798">
    <property type="entry name" value="LCD1"/>
    <property type="match status" value="1"/>
</dbReference>
<dbReference type="GO" id="GO:0003684">
    <property type="term" value="F:damaged DNA binding"/>
    <property type="evidence" value="ECO:0007669"/>
    <property type="project" value="EnsemblFungi"/>
</dbReference>
<dbReference type="InterPro" id="IPR018622">
    <property type="entry name" value="DNA_damage_chkpnt_Lcd1"/>
</dbReference>
<evidence type="ECO:0008006" key="7">
    <source>
        <dbReference type="Google" id="ProtNLM"/>
    </source>
</evidence>
<dbReference type="GO" id="GO:0000228">
    <property type="term" value="C:nuclear chromosome"/>
    <property type="evidence" value="ECO:0007669"/>
    <property type="project" value="EnsemblFungi"/>
</dbReference>
<dbReference type="AlphaFoldDB" id="G8BQ53"/>
<evidence type="ECO:0000256" key="2">
    <source>
        <dbReference type="ARBA" id="ARBA00022763"/>
    </source>
</evidence>
<dbReference type="KEGG" id="tpf:TPHA_0B04650"/>
<keyword evidence="2" id="KW-0227">DNA damage</keyword>
<reference evidence="5 6" key="1">
    <citation type="journal article" date="2011" name="Proc. Natl. Acad. Sci. U.S.A.">
        <title>Evolutionary erosion of yeast sex chromosomes by mating-type switching accidents.</title>
        <authorList>
            <person name="Gordon J.L."/>
            <person name="Armisen D."/>
            <person name="Proux-Wera E."/>
            <person name="Oheigeartaigh S.S."/>
            <person name="Byrne K.P."/>
            <person name="Wolfe K.H."/>
        </authorList>
    </citation>
    <scope>NUCLEOTIDE SEQUENCE [LARGE SCALE GENOMIC DNA]</scope>
    <source>
        <strain evidence="6">ATCC 24235 / CBS 4417 / NBRC 1672 / NRRL Y-8282 / UCD 70-5</strain>
    </source>
</reference>
<organism evidence="5 6">
    <name type="scientific">Tetrapisispora phaffii (strain ATCC 24235 / CBS 4417 / NBRC 1672 / NRRL Y-8282 / UCD 70-5)</name>
    <name type="common">Yeast</name>
    <name type="synonym">Fabospora phaffii</name>
    <dbReference type="NCBI Taxonomy" id="1071381"/>
    <lineage>
        <taxon>Eukaryota</taxon>
        <taxon>Fungi</taxon>
        <taxon>Dikarya</taxon>
        <taxon>Ascomycota</taxon>
        <taxon>Saccharomycotina</taxon>
        <taxon>Saccharomycetes</taxon>
        <taxon>Saccharomycetales</taxon>
        <taxon>Saccharomycetaceae</taxon>
        <taxon>Tetrapisispora</taxon>
    </lineage>
</organism>
<name>G8BQ53_TETPH</name>
<dbReference type="STRING" id="1071381.G8BQ53"/>
<proteinExistence type="predicted"/>
<dbReference type="GO" id="GO:0045184">
    <property type="term" value="P:establishment of protein localization"/>
    <property type="evidence" value="ECO:0007669"/>
    <property type="project" value="EnsemblFungi"/>
</dbReference>
<dbReference type="OrthoDB" id="4078000at2759"/>
<dbReference type="GO" id="GO:0000077">
    <property type="term" value="P:DNA damage checkpoint signaling"/>
    <property type="evidence" value="ECO:0007669"/>
    <property type="project" value="EnsemblFungi"/>
</dbReference>
<sequence>MSFDEGFSSDDDDLLLELKSKPPRATQIAANTQPTQIPIVNTNDPVGTELTNLQMQLTAAQGEASMLRDKIKLLNQEKDEDNKLRNITKQNLAEHHIGELRKLQSEIQSLQDENKFLLIESKRLSSKNSHHTKNTERRQESSSSTASFNVHSNNVTAVNDSAGNTTVSSNSPILKKRKIEESLLLSPNDDVLKVNSTIVLPDEIGLYVDSLLAFKITGIDLTVIEILNKIKLDYIDDYQFETFHKSRDESIGKSLVQLLLASKITMSLDIMIDNLLENLAILIKEITLNKRESKLAVPFLVALMYKAVSFRPSAVHNLALKDLFFFLCDLVKKYQHVLKCSLHESPLDLNVQPAIFQYELIDSLVVLYSFDLLEMTFRILQLQSDEVLQDFFDKDIIKNIELIYKLALPISFLPISNIVINAVEIINLLSTMCLTIKLNSKIELISSKWWRDCTTRLYDILNKNVSNQNDNSLDNKSLYLSKYFNCFGLIRNIGDNSIARFISDLIDVDSLRSVPRVISKDDILEISTDFTLNSELEKLFLQLKDEILSTIDDLMKVYDTSTDIINTELLIQLTKMMSEEQNLMISKYIVQISMNLDVRCNLIEHYLTLIYKLWACHEDKLNSMQIKDKIQSELVTSLWRVVVSHVEKKRWGYELDSPEQLNSSKELEVYNQGDLVEQFAELELEDDILLYQDVFEDMPNYVREEIMKDAAEHYPRIIQIKYGEIYQEMAKNILETKLEISTSMEDIDSIYLTMGN</sequence>
<keyword evidence="6" id="KW-1185">Reference proteome</keyword>
<dbReference type="eggNOG" id="ENOG502QQI0">
    <property type="taxonomic scope" value="Eukaryota"/>
</dbReference>
<dbReference type="Proteomes" id="UP000005666">
    <property type="component" value="Chromosome 2"/>
</dbReference>
<evidence type="ECO:0000256" key="1">
    <source>
        <dbReference type="ARBA" id="ARBA00004123"/>
    </source>
</evidence>